<evidence type="ECO:0000256" key="1">
    <source>
        <dbReference type="SAM" id="MobiDB-lite"/>
    </source>
</evidence>
<evidence type="ECO:0000313" key="2">
    <source>
        <dbReference type="EMBL" id="CEK99564.1"/>
    </source>
</evidence>
<protein>
    <submittedName>
        <fullName evidence="2">Uncharacterized protein</fullName>
    </submittedName>
</protein>
<dbReference type="AlphaFoldDB" id="A0A0B7C282"/>
<feature type="compositionally biased region" description="Polar residues" evidence="1">
    <location>
        <begin position="57"/>
        <end position="74"/>
    </location>
</feature>
<accession>A0A0B7C282</accession>
<feature type="region of interest" description="Disordered" evidence="1">
    <location>
        <begin position="1"/>
        <end position="78"/>
    </location>
</feature>
<sequence length="111" mass="11347">TVKLQGSPVPANVQEIHTGTDDHVTSDKVSGDTGSSVSDVNITQSGSQISTTSSTSNIAQGVDNQTSHQASNLSHLDMNAAQQYQHQVQQAGTLVVSGTSSLQPTATPSAS</sequence>
<dbReference type="EMBL" id="HACG01052693">
    <property type="protein sequence ID" value="CEK99564.1"/>
    <property type="molecule type" value="Transcribed_RNA"/>
</dbReference>
<gene>
    <name evidence="2" type="primary">ORF221571</name>
</gene>
<feature type="compositionally biased region" description="Basic and acidic residues" evidence="1">
    <location>
        <begin position="18"/>
        <end position="30"/>
    </location>
</feature>
<organism evidence="2">
    <name type="scientific">Arion vulgaris</name>
    <dbReference type="NCBI Taxonomy" id="1028688"/>
    <lineage>
        <taxon>Eukaryota</taxon>
        <taxon>Metazoa</taxon>
        <taxon>Spiralia</taxon>
        <taxon>Lophotrochozoa</taxon>
        <taxon>Mollusca</taxon>
        <taxon>Gastropoda</taxon>
        <taxon>Heterobranchia</taxon>
        <taxon>Euthyneura</taxon>
        <taxon>Panpulmonata</taxon>
        <taxon>Eupulmonata</taxon>
        <taxon>Stylommatophora</taxon>
        <taxon>Helicina</taxon>
        <taxon>Arionoidea</taxon>
        <taxon>Arionidae</taxon>
        <taxon>Arion</taxon>
    </lineage>
</organism>
<feature type="compositionally biased region" description="Low complexity" evidence="1">
    <location>
        <begin position="31"/>
        <end position="56"/>
    </location>
</feature>
<reference evidence="2" key="1">
    <citation type="submission" date="2014-12" db="EMBL/GenBank/DDBJ databases">
        <title>Insight into the proteome of Arion vulgaris.</title>
        <authorList>
            <person name="Aradska J."/>
            <person name="Bulat T."/>
            <person name="Smidak R."/>
            <person name="Sarate P."/>
            <person name="Gangsoo J."/>
            <person name="Sialana F."/>
            <person name="Bilban M."/>
            <person name="Lubec G."/>
        </authorList>
    </citation>
    <scope>NUCLEOTIDE SEQUENCE</scope>
    <source>
        <tissue evidence="2">Skin</tissue>
    </source>
</reference>
<proteinExistence type="predicted"/>
<name>A0A0B7C282_9EUPU</name>
<feature type="non-terminal residue" evidence="2">
    <location>
        <position position="1"/>
    </location>
</feature>
<feature type="non-terminal residue" evidence="2">
    <location>
        <position position="111"/>
    </location>
</feature>